<dbReference type="Gene3D" id="3.90.79.10">
    <property type="entry name" value="Nucleoside Triphosphate Pyrophosphohydrolase"/>
    <property type="match status" value="1"/>
</dbReference>
<dbReference type="OrthoDB" id="3527985at2"/>
<evidence type="ECO:0000256" key="1">
    <source>
        <dbReference type="ARBA" id="ARBA00001968"/>
    </source>
</evidence>
<dbReference type="SUPFAM" id="SSF55811">
    <property type="entry name" value="Nudix"/>
    <property type="match status" value="1"/>
</dbReference>
<evidence type="ECO:0000256" key="2">
    <source>
        <dbReference type="ARBA" id="ARBA00022801"/>
    </source>
</evidence>
<dbReference type="GO" id="GO:0005737">
    <property type="term" value="C:cytoplasm"/>
    <property type="evidence" value="ECO:0007669"/>
    <property type="project" value="UniProtKB-SubCell"/>
</dbReference>
<dbReference type="SUPFAM" id="SSF52972">
    <property type="entry name" value="ITPase-like"/>
    <property type="match status" value="1"/>
</dbReference>
<feature type="domain" description="Nudix hydrolase" evidence="4">
    <location>
        <begin position="332"/>
        <end position="469"/>
    </location>
</feature>
<comment type="catalytic activity">
    <reaction evidence="3">
        <text>a ribonucleoside 5'-triphosphate + H2O = a ribonucleoside 5'-phosphate + diphosphate + H(+)</text>
        <dbReference type="Rhea" id="RHEA:23996"/>
        <dbReference type="ChEBI" id="CHEBI:15377"/>
        <dbReference type="ChEBI" id="CHEBI:15378"/>
        <dbReference type="ChEBI" id="CHEBI:33019"/>
        <dbReference type="ChEBI" id="CHEBI:58043"/>
        <dbReference type="ChEBI" id="CHEBI:61557"/>
        <dbReference type="EC" id="3.6.1.9"/>
    </reaction>
</comment>
<dbReference type="Pfam" id="PF00293">
    <property type="entry name" value="NUDIX"/>
    <property type="match status" value="1"/>
</dbReference>
<name>A0A087D9A5_9BIFI</name>
<evidence type="ECO:0000313" key="6">
    <source>
        <dbReference type="Proteomes" id="UP000029066"/>
    </source>
</evidence>
<dbReference type="Proteomes" id="UP000029066">
    <property type="component" value="Unassembled WGS sequence"/>
</dbReference>
<organism evidence="5 6">
    <name type="scientific">Bifidobacterium saguini DSM 23967</name>
    <dbReference type="NCBI Taxonomy" id="1437607"/>
    <lineage>
        <taxon>Bacteria</taxon>
        <taxon>Bacillati</taxon>
        <taxon>Actinomycetota</taxon>
        <taxon>Actinomycetes</taxon>
        <taxon>Bifidobacteriales</taxon>
        <taxon>Bifidobacteriaceae</taxon>
        <taxon>Bifidobacterium</taxon>
    </lineage>
</organism>
<dbReference type="PANTHER" id="PTHR43213:SF5">
    <property type="entry name" value="BIFUNCTIONAL DTTP_UTP PYROPHOSPHATASE_METHYLTRANSFERASE PROTEIN-RELATED"/>
    <property type="match status" value="1"/>
</dbReference>
<comment type="catalytic activity">
    <reaction evidence="3">
        <text>a 2'-deoxyribonucleoside 5'-triphosphate + H2O = a 2'-deoxyribonucleoside 5'-phosphate + diphosphate + H(+)</text>
        <dbReference type="Rhea" id="RHEA:44644"/>
        <dbReference type="ChEBI" id="CHEBI:15377"/>
        <dbReference type="ChEBI" id="CHEBI:15378"/>
        <dbReference type="ChEBI" id="CHEBI:33019"/>
        <dbReference type="ChEBI" id="CHEBI:61560"/>
        <dbReference type="ChEBI" id="CHEBI:65317"/>
        <dbReference type="EC" id="3.6.1.9"/>
    </reaction>
</comment>
<accession>A0A087D9A5</accession>
<sequence>MSIPLILASQSKPRRDVLYAAGICPTIRVSHVDEPAALEATAAKAGVTVDDLTVKQRVMILAEAKAQAVHRAYRDVADTAAAATGNRVIAYPLRAAEVEADATVVSDSAIDYSSDRIATTRDFSGVNMPTVTEPISNIIALQPGLTRATVGPLIIGCDSMFLMDGECYGKPHSAEIARERLRTMRGNSGELWTGHCIIDFATGRVARGASRATVHFGDFSDKDVERYIATREPLEVAGSFTLEGFGGAFIDGIEGDPHGIIGISLPLLRKLAAELGVEWTDLWNVQRGEIAPESADAAGIAMAGKDNLPPVENVHQPGDGWVDCACGRKHWGTNGASGILLARRDSATGKVTYVVMQHRAAWSAEGGTWGIPGGATADGESPIEGALRESYEEANIMPEDIEVVGSYREDHGNWAYTTVFAFEKPGHHVDPKANDDESMEICWVPIDDVPNRKLLTAMKTDWPRFAARLEELAEELNCR</sequence>
<dbReference type="PROSITE" id="PS51462">
    <property type="entry name" value="NUDIX"/>
    <property type="match status" value="1"/>
</dbReference>
<feature type="active site" description="Proton acceptor" evidence="3">
    <location>
        <position position="158"/>
    </location>
</feature>
<comment type="caution">
    <text evidence="5">The sequence shown here is derived from an EMBL/GenBank/DDBJ whole genome shotgun (WGS) entry which is preliminary data.</text>
</comment>
<dbReference type="InterPro" id="IPR020084">
    <property type="entry name" value="NUDIX_hydrolase_CS"/>
</dbReference>
<comment type="similarity">
    <text evidence="3">Belongs to the Maf family.</text>
</comment>
<dbReference type="RefSeq" id="WP_033891249.1">
    <property type="nucleotide sequence ID" value="NZ_JDUT01000009.1"/>
</dbReference>
<dbReference type="CDD" id="cd00555">
    <property type="entry name" value="Maf"/>
    <property type="match status" value="1"/>
</dbReference>
<dbReference type="Gene3D" id="3.90.950.10">
    <property type="match status" value="1"/>
</dbReference>
<evidence type="ECO:0000313" key="5">
    <source>
        <dbReference type="EMBL" id="KFI92105.1"/>
    </source>
</evidence>
<dbReference type="InterPro" id="IPR000086">
    <property type="entry name" value="NUDIX_hydrolase_dom"/>
</dbReference>
<dbReference type="NCBIfam" id="TIGR00172">
    <property type="entry name" value="maf"/>
    <property type="match status" value="1"/>
</dbReference>
<comment type="cofactor">
    <cofactor evidence="1 3">
        <name>a divalent metal cation</name>
        <dbReference type="ChEBI" id="CHEBI:60240"/>
    </cofactor>
</comment>
<dbReference type="PANTHER" id="PTHR43213">
    <property type="entry name" value="BIFUNCTIONAL DTTP/UTP PYROPHOSPHATASE/METHYLTRANSFERASE PROTEIN-RELATED"/>
    <property type="match status" value="1"/>
</dbReference>
<comment type="caution">
    <text evidence="3">Lacks conserved residue(s) required for the propagation of feature annotation.</text>
</comment>
<comment type="function">
    <text evidence="3">Nucleoside triphosphate pyrophosphatase. May have a dual role in cell division arrest and in preventing the incorporation of modified nucleotides into cellular nucleic acids.</text>
</comment>
<dbReference type="STRING" id="1437607.BISA_2100"/>
<evidence type="ECO:0000256" key="3">
    <source>
        <dbReference type="HAMAP-Rule" id="MF_00528"/>
    </source>
</evidence>
<evidence type="ECO:0000259" key="4">
    <source>
        <dbReference type="PROSITE" id="PS51462"/>
    </source>
</evidence>
<dbReference type="HAMAP" id="MF_00528">
    <property type="entry name" value="Maf"/>
    <property type="match status" value="1"/>
</dbReference>
<dbReference type="GO" id="GO:0009117">
    <property type="term" value="P:nucleotide metabolic process"/>
    <property type="evidence" value="ECO:0007669"/>
    <property type="project" value="UniProtKB-KW"/>
</dbReference>
<dbReference type="EMBL" id="JGZN01000009">
    <property type="protein sequence ID" value="KFI92105.1"/>
    <property type="molecule type" value="Genomic_DNA"/>
</dbReference>
<keyword evidence="3" id="KW-0963">Cytoplasm</keyword>
<dbReference type="PROSITE" id="PS00893">
    <property type="entry name" value="NUDIX_BOX"/>
    <property type="match status" value="1"/>
</dbReference>
<keyword evidence="3" id="KW-0546">Nucleotide metabolism</keyword>
<gene>
    <name evidence="5" type="ORF">BISA_2100</name>
</gene>
<dbReference type="InterPro" id="IPR029001">
    <property type="entry name" value="ITPase-like_fam"/>
</dbReference>
<dbReference type="Pfam" id="PF02545">
    <property type="entry name" value="Maf"/>
    <property type="match status" value="2"/>
</dbReference>
<dbReference type="InterPro" id="IPR015797">
    <property type="entry name" value="NUDIX_hydrolase-like_dom_sf"/>
</dbReference>
<dbReference type="InterPro" id="IPR003697">
    <property type="entry name" value="Maf-like"/>
</dbReference>
<reference evidence="5 6" key="1">
    <citation type="submission" date="2014-03" db="EMBL/GenBank/DDBJ databases">
        <title>Genomics of Bifidobacteria.</title>
        <authorList>
            <person name="Ventura M."/>
            <person name="Milani C."/>
            <person name="Lugli G.A."/>
        </authorList>
    </citation>
    <scope>NUCLEOTIDE SEQUENCE [LARGE SCALE GENOMIC DNA]</scope>
    <source>
        <strain evidence="5 6">DSM 23967</strain>
    </source>
</reference>
<comment type="subcellular location">
    <subcellularLocation>
        <location evidence="3">Cytoplasm</location>
    </subcellularLocation>
</comment>
<proteinExistence type="inferred from homology"/>
<keyword evidence="2 3" id="KW-0378">Hydrolase</keyword>
<dbReference type="EC" id="3.6.1.9" evidence="3"/>
<dbReference type="AlphaFoldDB" id="A0A087D9A5"/>
<dbReference type="GO" id="GO:0047429">
    <property type="term" value="F:nucleoside triphosphate diphosphatase activity"/>
    <property type="evidence" value="ECO:0007669"/>
    <property type="project" value="UniProtKB-EC"/>
</dbReference>
<protein>
    <recommendedName>
        <fullName evidence="3">Nucleoside triphosphate pyrophosphatase</fullName>
        <ecNumber evidence="3">3.6.1.9</ecNumber>
    </recommendedName>
    <alternativeName>
        <fullName evidence="3">Nucleotide pyrophosphatase</fullName>
        <shortName evidence="3">Nucleotide PPase</shortName>
    </alternativeName>
</protein>